<dbReference type="EMBL" id="CP000447">
    <property type="protein sequence ID" value="ABI73595.1"/>
    <property type="molecule type" value="Genomic_DNA"/>
</dbReference>
<name>Q07WL9_SHEFN</name>
<sequence>MDVSLAFAVQDVPSEALAFSNKAEEHENEVKSWIYFRRNFFAAVVWLNSENVAGTAGVIQEGIAVDPLLAGAGWNLAILIQTKFEKSGVGEALRP</sequence>
<dbReference type="GeneID" id="41839123"/>
<protein>
    <submittedName>
        <fullName evidence="1">Uncharacterized protein</fullName>
    </submittedName>
</protein>
<dbReference type="Proteomes" id="UP000000684">
    <property type="component" value="Chromosome"/>
</dbReference>
<accession>Q07WL9</accession>
<dbReference type="OrthoDB" id="6272806at2"/>
<dbReference type="RefSeq" id="WP_011639183.1">
    <property type="nucleotide sequence ID" value="NC_008345.1"/>
</dbReference>
<keyword evidence="2" id="KW-1185">Reference proteome</keyword>
<evidence type="ECO:0000313" key="1">
    <source>
        <dbReference type="EMBL" id="ABI73595.1"/>
    </source>
</evidence>
<organism evidence="1 2">
    <name type="scientific">Shewanella frigidimarina (strain NCIMB 400)</name>
    <dbReference type="NCBI Taxonomy" id="318167"/>
    <lineage>
        <taxon>Bacteria</taxon>
        <taxon>Pseudomonadati</taxon>
        <taxon>Pseudomonadota</taxon>
        <taxon>Gammaproteobacteria</taxon>
        <taxon>Alteromonadales</taxon>
        <taxon>Shewanellaceae</taxon>
        <taxon>Shewanella</taxon>
    </lineage>
</organism>
<dbReference type="KEGG" id="sfr:Sfri_3768"/>
<dbReference type="AlphaFoldDB" id="Q07WL9"/>
<proteinExistence type="predicted"/>
<reference evidence="1 2" key="1">
    <citation type="submission" date="2006-08" db="EMBL/GenBank/DDBJ databases">
        <title>Complete sequence of Shewanella frigidimarina NCIMB 400.</title>
        <authorList>
            <consortium name="US DOE Joint Genome Institute"/>
            <person name="Copeland A."/>
            <person name="Lucas S."/>
            <person name="Lapidus A."/>
            <person name="Barry K."/>
            <person name="Detter J.C."/>
            <person name="Glavina del Rio T."/>
            <person name="Hammon N."/>
            <person name="Israni S."/>
            <person name="Dalin E."/>
            <person name="Tice H."/>
            <person name="Pitluck S."/>
            <person name="Fredrickson J.K."/>
            <person name="Kolker E."/>
            <person name="McCuel L.A."/>
            <person name="DiChristina T."/>
            <person name="Nealson K.H."/>
            <person name="Newman D."/>
            <person name="Tiedje J.M."/>
            <person name="Zhou J."/>
            <person name="Romine M.F."/>
            <person name="Culley D.E."/>
            <person name="Serres M."/>
            <person name="Chertkov O."/>
            <person name="Brettin T."/>
            <person name="Bruce D."/>
            <person name="Han C."/>
            <person name="Tapia R."/>
            <person name="Gilna P."/>
            <person name="Schmutz J."/>
            <person name="Larimer F."/>
            <person name="Land M."/>
            <person name="Hauser L."/>
            <person name="Kyrpides N."/>
            <person name="Mikhailova N."/>
            <person name="Richardson P."/>
        </authorList>
    </citation>
    <scope>NUCLEOTIDE SEQUENCE [LARGE SCALE GENOMIC DNA]</scope>
    <source>
        <strain evidence="1 2">NCIMB 400</strain>
    </source>
</reference>
<gene>
    <name evidence="1" type="ordered locus">Sfri_3768</name>
</gene>
<dbReference type="HOGENOM" id="CLU_2371208_0_0_6"/>
<evidence type="ECO:0000313" key="2">
    <source>
        <dbReference type="Proteomes" id="UP000000684"/>
    </source>
</evidence>